<feature type="transmembrane region" description="Helical" evidence="3">
    <location>
        <begin position="33"/>
        <end position="50"/>
    </location>
</feature>
<keyword evidence="3" id="KW-0472">Membrane</keyword>
<dbReference type="SUPFAM" id="SSF58104">
    <property type="entry name" value="Methyl-accepting chemotaxis protein (MCP) signaling domain"/>
    <property type="match status" value="1"/>
</dbReference>
<dbReference type="PANTHER" id="PTHR32089:SF112">
    <property type="entry name" value="LYSOZYME-LIKE PROTEIN-RELATED"/>
    <property type="match status" value="1"/>
</dbReference>
<evidence type="ECO:0000256" key="1">
    <source>
        <dbReference type="ARBA" id="ARBA00023224"/>
    </source>
</evidence>
<keyword evidence="3" id="KW-1133">Transmembrane helix</keyword>
<evidence type="ECO:0000256" key="3">
    <source>
        <dbReference type="SAM" id="Phobius"/>
    </source>
</evidence>
<gene>
    <name evidence="5" type="ORF">KDK92_19720</name>
</gene>
<keyword evidence="1 2" id="KW-0807">Transducer</keyword>
<reference evidence="5" key="1">
    <citation type="journal article" date="2021" name="mSystems">
        <title>Bacteria and Archaea Synergistically Convert Glycine Betaine to Biogenic Methane in the Formosa Cold Seep of the South China Sea.</title>
        <authorList>
            <person name="Li L."/>
            <person name="Zhang W."/>
            <person name="Zhang S."/>
            <person name="Song L."/>
            <person name="Sun Q."/>
            <person name="Zhang H."/>
            <person name="Xiang H."/>
            <person name="Dong X."/>
        </authorList>
    </citation>
    <scope>NUCLEOTIDE SEQUENCE</scope>
    <source>
        <strain evidence="5">ZWT</strain>
    </source>
</reference>
<dbReference type="GO" id="GO:0007165">
    <property type="term" value="P:signal transduction"/>
    <property type="evidence" value="ECO:0007669"/>
    <property type="project" value="UniProtKB-KW"/>
</dbReference>
<dbReference type="Proteomes" id="UP001056429">
    <property type="component" value="Unassembled WGS sequence"/>
</dbReference>
<dbReference type="RefSeq" id="WP_250861108.1">
    <property type="nucleotide sequence ID" value="NZ_JAGSOJ010000004.1"/>
</dbReference>
<feature type="domain" description="Methyl-accepting transducer" evidence="4">
    <location>
        <begin position="96"/>
        <end position="332"/>
    </location>
</feature>
<reference evidence="5" key="2">
    <citation type="submission" date="2021-04" db="EMBL/GenBank/DDBJ databases">
        <authorList>
            <person name="Dong X."/>
        </authorList>
    </citation>
    <scope>NUCLEOTIDE SEQUENCE</scope>
    <source>
        <strain evidence="5">ZWT</strain>
    </source>
</reference>
<dbReference type="SMART" id="SM00283">
    <property type="entry name" value="MA"/>
    <property type="match status" value="1"/>
</dbReference>
<dbReference type="PANTHER" id="PTHR32089">
    <property type="entry name" value="METHYL-ACCEPTING CHEMOTAXIS PROTEIN MCPB"/>
    <property type="match status" value="1"/>
</dbReference>
<evidence type="ECO:0000313" key="6">
    <source>
        <dbReference type="Proteomes" id="UP001056429"/>
    </source>
</evidence>
<comment type="caution">
    <text evidence="5">The sequence shown here is derived from an EMBL/GenBank/DDBJ whole genome shotgun (WGS) entry which is preliminary data.</text>
</comment>
<organism evidence="5 6">
    <name type="scientific">Oceanirhabdus seepicola</name>
    <dbReference type="NCBI Taxonomy" id="2828781"/>
    <lineage>
        <taxon>Bacteria</taxon>
        <taxon>Bacillati</taxon>
        <taxon>Bacillota</taxon>
        <taxon>Clostridia</taxon>
        <taxon>Eubacteriales</taxon>
        <taxon>Clostridiaceae</taxon>
        <taxon>Oceanirhabdus</taxon>
    </lineage>
</organism>
<evidence type="ECO:0000259" key="4">
    <source>
        <dbReference type="PROSITE" id="PS50111"/>
    </source>
</evidence>
<accession>A0A9J6P9C9</accession>
<dbReference type="GO" id="GO:0016020">
    <property type="term" value="C:membrane"/>
    <property type="evidence" value="ECO:0007669"/>
    <property type="project" value="InterPro"/>
</dbReference>
<feature type="transmembrane region" description="Helical" evidence="3">
    <location>
        <begin position="7"/>
        <end position="27"/>
    </location>
</feature>
<protein>
    <recommendedName>
        <fullName evidence="4">Methyl-accepting transducer domain-containing protein</fullName>
    </recommendedName>
</protein>
<evidence type="ECO:0000256" key="2">
    <source>
        <dbReference type="PROSITE-ProRule" id="PRU00284"/>
    </source>
</evidence>
<dbReference type="PROSITE" id="PS50111">
    <property type="entry name" value="CHEMOTAXIS_TRANSDUC_2"/>
    <property type="match status" value="1"/>
</dbReference>
<evidence type="ECO:0000313" key="5">
    <source>
        <dbReference type="EMBL" id="MCM1991976.1"/>
    </source>
</evidence>
<name>A0A9J6P9C9_9CLOT</name>
<dbReference type="EMBL" id="JAGSOJ010000004">
    <property type="protein sequence ID" value="MCM1991976.1"/>
    <property type="molecule type" value="Genomic_DNA"/>
</dbReference>
<dbReference type="InterPro" id="IPR004089">
    <property type="entry name" value="MCPsignal_dom"/>
</dbReference>
<proteinExistence type="predicted"/>
<keyword evidence="3" id="KW-0812">Transmembrane</keyword>
<dbReference type="Pfam" id="PF00015">
    <property type="entry name" value="MCPsignal"/>
    <property type="match status" value="1"/>
</dbReference>
<dbReference type="Gene3D" id="1.10.287.950">
    <property type="entry name" value="Methyl-accepting chemotaxis protein"/>
    <property type="match status" value="1"/>
</dbReference>
<sequence>MSNNRNFHLIDVLIIVLLVIIFSLISLLPIPKYIPIGLAVFSTYITFYILSKKNIQKSEKLQSYSHEIHNNTNSSNKDLTVISQKLADSSMDIFISNRELREFSDKINSASKSIISLSENDNNYIQTLISLIELISSQISNIVDVSEKANNISNNSIATLTSEKDTISSAISNMVDLKEYYDTLLNSTDNLKNLSSEISSITNYIEDVANKTNLLALNARIEASRAGEAGNSFAVVANEIKKLSEQTKNFSSNISEYISDMESEITNLNNKSLSTNDKILCAKESVQKIDSTFSTVVQANQDLHKRINDILDSSDTISNSSVEIKDTIHELSICHTTTFGSVQEIAADIDLQWNVIQTLNTITENISNVSNNLLNLSIDQDVYNRLEEIGLDIMNNTQIVKTEDSLRKYCDSLGINEISYADKEGYFKYVSLKDAYMLNIFELDSRYKDFINSNDNLKIYPLTRRTDTGELYIFMAIKRLDEDGVISAAISITNLLKLKTNQ</sequence>
<dbReference type="AlphaFoldDB" id="A0A9J6P9C9"/>
<keyword evidence="6" id="KW-1185">Reference proteome</keyword>